<dbReference type="AlphaFoldDB" id="A0A6J2PCQ4"/>
<dbReference type="RefSeq" id="XP_029282922.1">
    <property type="nucleotide sequence ID" value="XM_029427062.1"/>
</dbReference>
<name>A0A6J2PCQ4_COTGO</name>
<dbReference type="Proteomes" id="UP000504630">
    <property type="component" value="Unplaced"/>
</dbReference>
<dbReference type="InterPro" id="IPR014940">
    <property type="entry name" value="BAAT_C"/>
</dbReference>
<feature type="domain" description="BAAT/Acyl-CoA thioester hydrolase C-terminal" evidence="1">
    <location>
        <begin position="26"/>
        <end position="231"/>
    </location>
</feature>
<proteinExistence type="predicted"/>
<organism evidence="2 3">
    <name type="scientific">Cottoperca gobio</name>
    <name type="common">Frogmouth</name>
    <name type="synonym">Aphritis gobio</name>
    <dbReference type="NCBI Taxonomy" id="56716"/>
    <lineage>
        <taxon>Eukaryota</taxon>
        <taxon>Metazoa</taxon>
        <taxon>Chordata</taxon>
        <taxon>Craniata</taxon>
        <taxon>Vertebrata</taxon>
        <taxon>Euteleostomi</taxon>
        <taxon>Actinopterygii</taxon>
        <taxon>Neopterygii</taxon>
        <taxon>Teleostei</taxon>
        <taxon>Neoteleostei</taxon>
        <taxon>Acanthomorphata</taxon>
        <taxon>Eupercaria</taxon>
        <taxon>Perciformes</taxon>
        <taxon>Notothenioidei</taxon>
        <taxon>Bovichtidae</taxon>
        <taxon>Cottoperca</taxon>
    </lineage>
</organism>
<dbReference type="InterPro" id="IPR029058">
    <property type="entry name" value="AB_hydrolase_fold"/>
</dbReference>
<dbReference type="PANTHER" id="PTHR10824">
    <property type="entry name" value="ACYL-COENZYME A THIOESTERASE-RELATED"/>
    <property type="match status" value="1"/>
</dbReference>
<dbReference type="GeneID" id="115005267"/>
<dbReference type="Gene3D" id="3.40.50.1820">
    <property type="entry name" value="alpha/beta hydrolase"/>
    <property type="match status" value="1"/>
</dbReference>
<evidence type="ECO:0000313" key="2">
    <source>
        <dbReference type="Proteomes" id="UP000504630"/>
    </source>
</evidence>
<gene>
    <name evidence="3" type="primary">LOC115005267</name>
</gene>
<dbReference type="GO" id="GO:0047617">
    <property type="term" value="F:fatty acyl-CoA hydrolase activity"/>
    <property type="evidence" value="ECO:0007669"/>
    <property type="project" value="TreeGrafter"/>
</dbReference>
<sequence length="234" mass="26615">MTVFVKGVWWLRREGRSRLQFHVRKAAYRVLEQHPQILGSRIAMLGLSLGSIVTFRLAVYSQVVKLRCAVCISGSHVQPIDRPMEQMMSYFEENHAKSRFDENNYLICRDLLLPIPTDPSLKVDVGRLQCPLLLVVGEDDQNWPAYESAADIKDMMERAGNSHLLTVLTYKNAGHLIEPAFSPFSRSSAFKSITAVSQKMVVLWGGEMVTHSRAQEDSWRKTLVFLKENLYGGE</sequence>
<dbReference type="GO" id="GO:0006637">
    <property type="term" value="P:acyl-CoA metabolic process"/>
    <property type="evidence" value="ECO:0007669"/>
    <property type="project" value="TreeGrafter"/>
</dbReference>
<protein>
    <submittedName>
        <fullName evidence="3">Acyl-coenzyme A thioesterase 4-like</fullName>
    </submittedName>
</protein>
<dbReference type="KEGG" id="cgob:115005267"/>
<dbReference type="InParanoid" id="A0A6J2PCQ4"/>
<accession>A0A6J2PCQ4</accession>
<dbReference type="GO" id="GO:0006631">
    <property type="term" value="P:fatty acid metabolic process"/>
    <property type="evidence" value="ECO:0007669"/>
    <property type="project" value="TreeGrafter"/>
</dbReference>
<dbReference type="OrthoDB" id="6347013at2759"/>
<evidence type="ECO:0000259" key="1">
    <source>
        <dbReference type="Pfam" id="PF08840"/>
    </source>
</evidence>
<dbReference type="SUPFAM" id="SSF53474">
    <property type="entry name" value="alpha/beta-Hydrolases"/>
    <property type="match status" value="1"/>
</dbReference>
<dbReference type="Pfam" id="PF08840">
    <property type="entry name" value="BAAT_C"/>
    <property type="match status" value="1"/>
</dbReference>
<dbReference type="PANTHER" id="PTHR10824:SF36">
    <property type="entry name" value="ACYL-COA THIOESTERASE 17-RELATED"/>
    <property type="match status" value="1"/>
</dbReference>
<reference evidence="3" key="1">
    <citation type="submission" date="2025-08" db="UniProtKB">
        <authorList>
            <consortium name="RefSeq"/>
        </authorList>
    </citation>
    <scope>IDENTIFICATION</scope>
</reference>
<evidence type="ECO:0000313" key="3">
    <source>
        <dbReference type="RefSeq" id="XP_029282922.1"/>
    </source>
</evidence>
<keyword evidence="2" id="KW-1185">Reference proteome</keyword>